<dbReference type="Proteomes" id="UP000005212">
    <property type="component" value="Plasmid unnamed26"/>
</dbReference>
<reference evidence="1 2" key="1">
    <citation type="journal article" date="2012" name="J. Bacteriol.">
        <title>Complete Genome Sequence of Borrelia crocidurae.</title>
        <authorList>
            <person name="Elbir H."/>
            <person name="Gimenez G."/>
            <person name="Robert C."/>
            <person name="Bergstrom S."/>
            <person name="Cutler S."/>
            <person name="Raoult D."/>
            <person name="Drancourt M."/>
        </authorList>
    </citation>
    <scope>NUCLEOTIDE SEQUENCE [LARGE SCALE GENOMIC DNA]</scope>
    <source>
        <strain evidence="1 2">Achema</strain>
        <plasmid evidence="2">unnamed26</plasmid>
    </source>
</reference>
<dbReference type="EMBL" id="CP003452">
    <property type="protein sequence ID" value="AFI32094.1"/>
    <property type="molecule type" value="Genomic_DNA"/>
</dbReference>
<reference evidence="2" key="2">
    <citation type="submission" date="2012-03" db="EMBL/GenBank/DDBJ databases">
        <title>Complete genome sequence of Borrelia crocidurae.</title>
        <authorList>
            <person name="Elbir H."/>
            <person name="Gimenez G."/>
            <person name="Robert C."/>
            <person name="Raoult D."/>
            <person name="Drancourt M."/>
        </authorList>
    </citation>
    <scope>NUCLEOTIDE SEQUENCE [LARGE SCALE GENOMIC DNA]</scope>
    <source>
        <strain evidence="2">Achema</strain>
        <plasmid evidence="2">unnamed26</plasmid>
    </source>
</reference>
<protein>
    <submittedName>
        <fullName evidence="1">Uncharacterized protein</fullName>
    </submittedName>
</protein>
<proteinExistence type="predicted"/>
<keyword evidence="1" id="KW-0614">Plasmid</keyword>
<evidence type="ECO:0000313" key="1">
    <source>
        <dbReference type="EMBL" id="AFI32094.1"/>
    </source>
</evidence>
<organism evidence="1 2">
    <name type="scientific">Borrelia crocidurae (strain Achema)</name>
    <dbReference type="NCBI Taxonomy" id="1155096"/>
    <lineage>
        <taxon>Bacteria</taxon>
        <taxon>Pseudomonadati</taxon>
        <taxon>Spirochaetota</taxon>
        <taxon>Spirochaetia</taxon>
        <taxon>Spirochaetales</taxon>
        <taxon>Borreliaceae</taxon>
        <taxon>Borrelia</taxon>
    </lineage>
</organism>
<gene>
    <name evidence="1" type="ordered locus">Q7M_1338</name>
</gene>
<geneLocation type="plasmid" evidence="2">
    <name>unnamed26</name>
</geneLocation>
<dbReference type="KEGG" id="bcw:Q7M_1338"/>
<name>I0FF38_BORCA</name>
<evidence type="ECO:0000313" key="2">
    <source>
        <dbReference type="Proteomes" id="UP000005212"/>
    </source>
</evidence>
<dbReference type="AlphaFoldDB" id="I0FF38"/>
<accession>I0FF38</accession>
<sequence length="60" mass="7046">MIGYLGLKMSLIMLRKKTCSRSYCINPFGIDMLDSILMLRNIFKVDHSSYEVCFGFNKRF</sequence>
<dbReference type="HOGENOM" id="CLU_2932131_0_0_12"/>